<comment type="pathway">
    <text evidence="4">Lipid metabolism.</text>
</comment>
<evidence type="ECO:0000256" key="1">
    <source>
        <dbReference type="ARBA" id="ARBA00001698"/>
    </source>
</evidence>
<evidence type="ECO:0000256" key="7">
    <source>
        <dbReference type="ARBA" id="ARBA00022516"/>
    </source>
</evidence>
<keyword evidence="13 18" id="KW-0472">Membrane</keyword>
<keyword evidence="7" id="KW-0444">Lipid biosynthesis</keyword>
<dbReference type="VEuPathDB" id="CryptoDB:Cvel_4068"/>
<keyword evidence="8 16" id="KW-0808">Transferase</keyword>
<evidence type="ECO:0000256" key="12">
    <source>
        <dbReference type="ARBA" id="ARBA00023098"/>
    </source>
</evidence>
<evidence type="ECO:0000256" key="4">
    <source>
        <dbReference type="ARBA" id="ARBA00005189"/>
    </source>
</evidence>
<feature type="transmembrane region" description="Helical" evidence="18">
    <location>
        <begin position="477"/>
        <end position="495"/>
    </location>
</feature>
<comment type="subcellular location">
    <subcellularLocation>
        <location evidence="2">Membrane</location>
        <topology evidence="2">Multi-pass membrane protein</topology>
    </subcellularLocation>
</comment>
<organism evidence="20">
    <name type="scientific">Chromera velia CCMP2878</name>
    <dbReference type="NCBI Taxonomy" id="1169474"/>
    <lineage>
        <taxon>Eukaryota</taxon>
        <taxon>Sar</taxon>
        <taxon>Alveolata</taxon>
        <taxon>Colpodellida</taxon>
        <taxon>Chromeraceae</taxon>
        <taxon>Chromera</taxon>
    </lineage>
</organism>
<dbReference type="GO" id="GO:0016020">
    <property type="term" value="C:membrane"/>
    <property type="evidence" value="ECO:0007669"/>
    <property type="project" value="UniProtKB-SubCell"/>
</dbReference>
<feature type="transmembrane region" description="Helical" evidence="18">
    <location>
        <begin position="403"/>
        <end position="426"/>
    </location>
</feature>
<dbReference type="InterPro" id="IPR000374">
    <property type="entry name" value="PC_trans"/>
</dbReference>
<feature type="signal peptide" evidence="19">
    <location>
        <begin position="1"/>
        <end position="29"/>
    </location>
</feature>
<feature type="chain" id="PRO_5005189379" description="Phosphatidate cytidylyltransferase" evidence="19">
    <location>
        <begin position="30"/>
        <end position="516"/>
    </location>
</feature>
<evidence type="ECO:0000256" key="5">
    <source>
        <dbReference type="ARBA" id="ARBA00010185"/>
    </source>
</evidence>
<sequence>MRSQLLLKSSLVRRFLALHLLFACHSASAFSVPSNPERHPDFSTPTLPVSIRRTRSSAQTQPNPLFTSSKRQSNPLELSLQYATGRQQQQQRADLGHPAERHQLMESSVLSATASLTLNAHKFVNSIPDSLKRDAASQTSMVVESLCSFIALFIMSFGLSHLFNVLWLFFKYYTLYVKWLWDGKEAPSTEIDPLNPKSGETAAMKTRRRILTGIGCGIFGTTWVFSGNFLFTLLMLAQWINAARRISIFCSIVLNFVACYQPLLHEIVLPLASTWIMLWFLLMRKQPGTISEIATSFMGLFYCAYLPSFWVRLRFLGKHQPVWTRFVALQKLKERYPWLPRIAPAPSLWTKGAVIVWWTFLSISFADIGAYFFGRAFGKRKFSSVQSFSNLGRTSPNKTVEGFMGGTLCSLLLSVLGAWLMAWPLWPISGSIYGVMLAYVSLLGDLTASTFKRDAGLKDSGKILPGHGGLLDRVDSYLFTAPSAYFFVVFILPLFSKVAELGLHKGLLIGLSSAAS</sequence>
<feature type="transmembrane region" description="Helical" evidence="18">
    <location>
        <begin position="214"/>
        <end position="240"/>
    </location>
</feature>
<feature type="transmembrane region" description="Helical" evidence="18">
    <location>
        <begin position="355"/>
        <end position="374"/>
    </location>
</feature>
<evidence type="ECO:0000256" key="3">
    <source>
        <dbReference type="ARBA" id="ARBA00005119"/>
    </source>
</evidence>
<keyword evidence="12" id="KW-0443">Lipid metabolism</keyword>
<accession>A0A0G4G1U8</accession>
<evidence type="ECO:0000256" key="10">
    <source>
        <dbReference type="ARBA" id="ARBA00022695"/>
    </source>
</evidence>
<dbReference type="EMBL" id="CDMZ01000816">
    <property type="protein sequence ID" value="CEM22032.1"/>
    <property type="molecule type" value="Genomic_DNA"/>
</dbReference>
<keyword evidence="19" id="KW-0732">Signal</keyword>
<evidence type="ECO:0000256" key="13">
    <source>
        <dbReference type="ARBA" id="ARBA00023136"/>
    </source>
</evidence>
<comment type="catalytic activity">
    <reaction evidence="1 16">
        <text>a 1,2-diacyl-sn-glycero-3-phosphate + CTP + H(+) = a CDP-1,2-diacyl-sn-glycerol + diphosphate</text>
        <dbReference type="Rhea" id="RHEA:16229"/>
        <dbReference type="ChEBI" id="CHEBI:15378"/>
        <dbReference type="ChEBI" id="CHEBI:33019"/>
        <dbReference type="ChEBI" id="CHEBI:37563"/>
        <dbReference type="ChEBI" id="CHEBI:58332"/>
        <dbReference type="ChEBI" id="CHEBI:58608"/>
        <dbReference type="EC" id="2.7.7.41"/>
    </reaction>
</comment>
<dbReference type="Pfam" id="PF01148">
    <property type="entry name" value="CTP_transf_1"/>
    <property type="match status" value="1"/>
</dbReference>
<dbReference type="AlphaFoldDB" id="A0A0G4G1U8"/>
<feature type="transmembrane region" description="Helical" evidence="18">
    <location>
        <begin position="432"/>
        <end position="451"/>
    </location>
</feature>
<evidence type="ECO:0000256" key="11">
    <source>
        <dbReference type="ARBA" id="ARBA00022989"/>
    </source>
</evidence>
<dbReference type="PANTHER" id="PTHR47101">
    <property type="entry name" value="PHOSPHATIDATE CYTIDYLYLTRANSFERASE 5, CHLOROPLASTIC"/>
    <property type="match status" value="1"/>
</dbReference>
<keyword evidence="14" id="KW-0594">Phospholipid biosynthesis</keyword>
<evidence type="ECO:0000256" key="19">
    <source>
        <dbReference type="SAM" id="SignalP"/>
    </source>
</evidence>
<reference evidence="20" key="1">
    <citation type="submission" date="2014-11" db="EMBL/GenBank/DDBJ databases">
        <authorList>
            <person name="Otto D Thomas"/>
            <person name="Naeem Raeece"/>
        </authorList>
    </citation>
    <scope>NUCLEOTIDE SEQUENCE</scope>
</reference>
<keyword evidence="9 16" id="KW-0812">Transmembrane</keyword>
<evidence type="ECO:0000256" key="18">
    <source>
        <dbReference type="SAM" id="Phobius"/>
    </source>
</evidence>
<evidence type="ECO:0000313" key="20">
    <source>
        <dbReference type="EMBL" id="CEM22032.1"/>
    </source>
</evidence>
<proteinExistence type="inferred from homology"/>
<feature type="region of interest" description="Disordered" evidence="17">
    <location>
        <begin position="53"/>
        <end position="72"/>
    </location>
</feature>
<feature type="compositionally biased region" description="Polar residues" evidence="17">
    <location>
        <begin position="56"/>
        <end position="72"/>
    </location>
</feature>
<evidence type="ECO:0000256" key="6">
    <source>
        <dbReference type="ARBA" id="ARBA00012487"/>
    </source>
</evidence>
<keyword evidence="11 18" id="KW-1133">Transmembrane helix</keyword>
<evidence type="ECO:0000256" key="8">
    <source>
        <dbReference type="ARBA" id="ARBA00022679"/>
    </source>
</evidence>
<evidence type="ECO:0000256" key="17">
    <source>
        <dbReference type="SAM" id="MobiDB-lite"/>
    </source>
</evidence>
<protein>
    <recommendedName>
        <fullName evidence="6 16">Phosphatidate cytidylyltransferase</fullName>
        <ecNumber evidence="6 16">2.7.7.41</ecNumber>
    </recommendedName>
</protein>
<gene>
    <name evidence="20" type="ORF">Cvel_4068</name>
</gene>
<feature type="transmembrane region" description="Helical" evidence="18">
    <location>
        <begin position="149"/>
        <end position="170"/>
    </location>
</feature>
<dbReference type="UniPathway" id="UPA00557">
    <property type="reaction ID" value="UER00614"/>
</dbReference>
<evidence type="ECO:0000256" key="9">
    <source>
        <dbReference type="ARBA" id="ARBA00022692"/>
    </source>
</evidence>
<dbReference type="GO" id="GO:0004605">
    <property type="term" value="F:phosphatidate cytidylyltransferase activity"/>
    <property type="evidence" value="ECO:0007669"/>
    <property type="project" value="UniProtKB-EC"/>
</dbReference>
<name>A0A0G4G1U8_9ALVE</name>
<evidence type="ECO:0000256" key="15">
    <source>
        <dbReference type="ARBA" id="ARBA00023264"/>
    </source>
</evidence>
<dbReference type="GO" id="GO:0016024">
    <property type="term" value="P:CDP-diacylglycerol biosynthetic process"/>
    <property type="evidence" value="ECO:0007669"/>
    <property type="project" value="UniProtKB-UniPathway"/>
</dbReference>
<evidence type="ECO:0000256" key="14">
    <source>
        <dbReference type="ARBA" id="ARBA00023209"/>
    </source>
</evidence>
<feature type="transmembrane region" description="Helical" evidence="18">
    <location>
        <begin position="260"/>
        <end position="281"/>
    </location>
</feature>
<dbReference type="PANTHER" id="PTHR47101:SF1">
    <property type="entry name" value="PHOSPHATIDATE CYTIDYLYLTRANSFERASE 4, CHLOROPLASTIC"/>
    <property type="match status" value="1"/>
</dbReference>
<keyword evidence="10 16" id="KW-0548">Nucleotidyltransferase</keyword>
<evidence type="ECO:0000256" key="16">
    <source>
        <dbReference type="RuleBase" id="RU003938"/>
    </source>
</evidence>
<evidence type="ECO:0000256" key="2">
    <source>
        <dbReference type="ARBA" id="ARBA00004141"/>
    </source>
</evidence>
<keyword evidence="15" id="KW-1208">Phospholipid metabolism</keyword>
<feature type="transmembrane region" description="Helical" evidence="18">
    <location>
        <begin position="293"/>
        <end position="313"/>
    </location>
</feature>
<dbReference type="PROSITE" id="PS01315">
    <property type="entry name" value="CDS"/>
    <property type="match status" value="1"/>
</dbReference>
<dbReference type="EC" id="2.7.7.41" evidence="6 16"/>
<comment type="similarity">
    <text evidence="5 16">Belongs to the CDS family.</text>
</comment>
<comment type="pathway">
    <text evidence="3 16">Phospholipid metabolism; CDP-diacylglycerol biosynthesis; CDP-diacylglycerol from sn-glycerol 3-phosphate: step 3/3.</text>
</comment>